<feature type="transmembrane region" description="Helical" evidence="1">
    <location>
        <begin position="222"/>
        <end position="242"/>
    </location>
</feature>
<dbReference type="OrthoDB" id="5382699at2759"/>
<evidence type="ECO:0000313" key="3">
    <source>
        <dbReference type="Proteomes" id="UP000717696"/>
    </source>
</evidence>
<feature type="transmembrane region" description="Helical" evidence="1">
    <location>
        <begin position="177"/>
        <end position="201"/>
    </location>
</feature>
<accession>A0A9P9ETK5</accession>
<name>A0A9P9ETK5_9HYPO</name>
<dbReference type="AlphaFoldDB" id="A0A9P9ETK5"/>
<keyword evidence="3" id="KW-1185">Reference proteome</keyword>
<dbReference type="EMBL" id="JAGMUU010000010">
    <property type="protein sequence ID" value="KAH7144096.1"/>
    <property type="molecule type" value="Genomic_DNA"/>
</dbReference>
<keyword evidence="1" id="KW-0472">Membrane</keyword>
<proteinExistence type="predicted"/>
<keyword evidence="1" id="KW-1133">Transmembrane helix</keyword>
<protein>
    <submittedName>
        <fullName evidence="2">Uncharacterized protein</fullName>
    </submittedName>
</protein>
<organism evidence="2 3">
    <name type="scientific">Dactylonectria estremocensis</name>
    <dbReference type="NCBI Taxonomy" id="1079267"/>
    <lineage>
        <taxon>Eukaryota</taxon>
        <taxon>Fungi</taxon>
        <taxon>Dikarya</taxon>
        <taxon>Ascomycota</taxon>
        <taxon>Pezizomycotina</taxon>
        <taxon>Sordariomycetes</taxon>
        <taxon>Hypocreomycetidae</taxon>
        <taxon>Hypocreales</taxon>
        <taxon>Nectriaceae</taxon>
        <taxon>Dactylonectria</taxon>
    </lineage>
</organism>
<evidence type="ECO:0000256" key="1">
    <source>
        <dbReference type="SAM" id="Phobius"/>
    </source>
</evidence>
<keyword evidence="1" id="KW-0812">Transmembrane</keyword>
<reference evidence="2" key="1">
    <citation type="journal article" date="2021" name="Nat. Commun.">
        <title>Genetic determinants of endophytism in the Arabidopsis root mycobiome.</title>
        <authorList>
            <person name="Mesny F."/>
            <person name="Miyauchi S."/>
            <person name="Thiergart T."/>
            <person name="Pickel B."/>
            <person name="Atanasova L."/>
            <person name="Karlsson M."/>
            <person name="Huettel B."/>
            <person name="Barry K.W."/>
            <person name="Haridas S."/>
            <person name="Chen C."/>
            <person name="Bauer D."/>
            <person name="Andreopoulos W."/>
            <person name="Pangilinan J."/>
            <person name="LaButti K."/>
            <person name="Riley R."/>
            <person name="Lipzen A."/>
            <person name="Clum A."/>
            <person name="Drula E."/>
            <person name="Henrissat B."/>
            <person name="Kohler A."/>
            <person name="Grigoriev I.V."/>
            <person name="Martin F.M."/>
            <person name="Hacquard S."/>
        </authorList>
    </citation>
    <scope>NUCLEOTIDE SEQUENCE</scope>
    <source>
        <strain evidence="2">MPI-CAGE-AT-0021</strain>
    </source>
</reference>
<feature type="transmembrane region" description="Helical" evidence="1">
    <location>
        <begin position="262"/>
        <end position="283"/>
    </location>
</feature>
<evidence type="ECO:0000313" key="2">
    <source>
        <dbReference type="EMBL" id="KAH7144096.1"/>
    </source>
</evidence>
<sequence>MITFSSPGLLPRRAIAANTIPFTPVQTLSPEQSASIDQEGGRLDFDNWVNRGMTMRKGDSRAEYNGAAGALSLLPTAGALLGAPTREMWIVYKLVPLAGLLSMFLSLSGSITPSNVGEYDPAEPFSYSGFMPTTRITAARRGPTSRRFILIISLLIPIWYTQRGQLLRSGVAWGWIYFWYFLVSAVSIFDNLVATPFTCSWPNINQRIRIAIDKGSGYSRTCFYVVISIQGISRLHAIAQILSKASSVAVFAFRTTLFASATLMSISIALMVLCLLLGCGVAGRPILHKLVKSENEAGEYIHAIASLLTTRDPRSYDYKRVVYQVANVLFSAATYIGLLAKPFDAIALAEKATQGGRRSTVARIRSNDGAHSHASGFREQLKDVGRGYIIGLLSAF</sequence>
<gene>
    <name evidence="2" type="ORF">B0J13DRAFT_595692</name>
</gene>
<dbReference type="Proteomes" id="UP000717696">
    <property type="component" value="Unassembled WGS sequence"/>
</dbReference>
<comment type="caution">
    <text evidence="2">The sequence shown here is derived from an EMBL/GenBank/DDBJ whole genome shotgun (WGS) entry which is preliminary data.</text>
</comment>